<reference evidence="3 4" key="1">
    <citation type="submission" date="2017-03" db="EMBL/GenBank/DDBJ databases">
        <authorList>
            <person name="Afonso C.L."/>
            <person name="Miller P.J."/>
            <person name="Scott M.A."/>
            <person name="Spackman E."/>
            <person name="Goraichik I."/>
            <person name="Dimitrov K.M."/>
            <person name="Suarez D.L."/>
            <person name="Swayne D.E."/>
        </authorList>
    </citation>
    <scope>NUCLEOTIDE SEQUENCE [LARGE SCALE GENOMIC DNA]</scope>
    <source>
        <strain evidence="3 4">CECT 7971</strain>
    </source>
</reference>
<protein>
    <submittedName>
        <fullName evidence="3">3-oxoacyl-[acyl-carrier-protein] reductase FabG</fullName>
        <ecNumber evidence="3">1.1.1.100</ecNumber>
    </submittedName>
</protein>
<accession>A0A1Y5SRC2</accession>
<evidence type="ECO:0000256" key="1">
    <source>
        <dbReference type="ARBA" id="ARBA00006484"/>
    </source>
</evidence>
<dbReference type="STRING" id="658057.SAMN04488032_10546"/>
<dbReference type="Gene3D" id="3.40.50.720">
    <property type="entry name" value="NAD(P)-binding Rossmann-like Domain"/>
    <property type="match status" value="1"/>
</dbReference>
<dbReference type="Pfam" id="PF13561">
    <property type="entry name" value="adh_short_C2"/>
    <property type="match status" value="1"/>
</dbReference>
<evidence type="ECO:0000313" key="3">
    <source>
        <dbReference type="EMBL" id="SLN46659.1"/>
    </source>
</evidence>
<dbReference type="GO" id="GO:0004316">
    <property type="term" value="F:3-oxoacyl-[acyl-carrier-protein] reductase (NADPH) activity"/>
    <property type="evidence" value="ECO:0007669"/>
    <property type="project" value="UniProtKB-EC"/>
</dbReference>
<dbReference type="CDD" id="cd05233">
    <property type="entry name" value="SDR_c"/>
    <property type="match status" value="1"/>
</dbReference>
<dbReference type="SUPFAM" id="SSF51735">
    <property type="entry name" value="NAD(P)-binding Rossmann-fold domains"/>
    <property type="match status" value="1"/>
</dbReference>
<dbReference type="PRINTS" id="PR00080">
    <property type="entry name" value="SDRFAMILY"/>
</dbReference>
<dbReference type="RefSeq" id="WP_085849405.1">
    <property type="nucleotide sequence ID" value="NZ_FNZV01000005.1"/>
</dbReference>
<proteinExistence type="inferred from homology"/>
<sequence>MTQRALVTGGDAGIGRTLALAFADNGYDVGFTYLTPSTHVDSLVVDVAKRGHKAFGFQSDAGDAGAVTQLYVDVENAMGGAPDVLVNNAGIQTWSPLLDLDVADFDRVIRTNLRGCFLNTQIAAKHMIAAGKQGAIINLGSGCNKLGFPNLSDYTASKGGIEQFTKASAMELGPYGIRVNCVAPGAIATDRTADETEGYAEKWSALTPLRRVGTPQDMAGPVVFLASDAAAFVTGQTLYVDGGVFSSAPWPQEY</sequence>
<evidence type="ECO:0000313" key="4">
    <source>
        <dbReference type="Proteomes" id="UP000193307"/>
    </source>
</evidence>
<dbReference type="PRINTS" id="PR00081">
    <property type="entry name" value="GDHRDH"/>
</dbReference>
<keyword evidence="4" id="KW-1185">Reference proteome</keyword>
<dbReference type="FunFam" id="3.40.50.720:FF:000084">
    <property type="entry name" value="Short-chain dehydrogenase reductase"/>
    <property type="match status" value="1"/>
</dbReference>
<dbReference type="EC" id="1.1.1.100" evidence="3"/>
<dbReference type="OrthoDB" id="9789398at2"/>
<dbReference type="Proteomes" id="UP000193307">
    <property type="component" value="Unassembled WGS sequence"/>
</dbReference>
<dbReference type="AlphaFoldDB" id="A0A1Y5SRC2"/>
<dbReference type="InterPro" id="IPR002347">
    <property type="entry name" value="SDR_fam"/>
</dbReference>
<evidence type="ECO:0000256" key="2">
    <source>
        <dbReference type="ARBA" id="ARBA00023002"/>
    </source>
</evidence>
<keyword evidence="2 3" id="KW-0560">Oxidoreductase</keyword>
<gene>
    <name evidence="3" type="primary">fabG_14</name>
    <name evidence="3" type="ORF">PAM7971_02279</name>
</gene>
<dbReference type="EMBL" id="FWFW01000006">
    <property type="protein sequence ID" value="SLN46659.1"/>
    <property type="molecule type" value="Genomic_DNA"/>
</dbReference>
<name>A0A1Y5SRC2_9RHOB</name>
<dbReference type="PANTHER" id="PTHR42760:SF133">
    <property type="entry name" value="3-OXOACYL-[ACYL-CARRIER-PROTEIN] REDUCTASE"/>
    <property type="match status" value="1"/>
</dbReference>
<dbReference type="PANTHER" id="PTHR42760">
    <property type="entry name" value="SHORT-CHAIN DEHYDROGENASES/REDUCTASES FAMILY MEMBER"/>
    <property type="match status" value="1"/>
</dbReference>
<dbReference type="InterPro" id="IPR036291">
    <property type="entry name" value="NAD(P)-bd_dom_sf"/>
</dbReference>
<organism evidence="3 4">
    <name type="scientific">Pacificibacter marinus</name>
    <dbReference type="NCBI Taxonomy" id="658057"/>
    <lineage>
        <taxon>Bacteria</taxon>
        <taxon>Pseudomonadati</taxon>
        <taxon>Pseudomonadota</taxon>
        <taxon>Alphaproteobacteria</taxon>
        <taxon>Rhodobacterales</taxon>
        <taxon>Roseobacteraceae</taxon>
        <taxon>Pacificibacter</taxon>
    </lineage>
</organism>
<comment type="similarity">
    <text evidence="1">Belongs to the short-chain dehydrogenases/reductases (SDR) family.</text>
</comment>